<comment type="caution">
    <text evidence="2">The sequence shown here is derived from an EMBL/GenBank/DDBJ whole genome shotgun (WGS) entry which is preliminary data.</text>
</comment>
<accession>A0A0M2SYN6</accession>
<gene>
    <name evidence="2" type="ORF">WQ57_12275</name>
</gene>
<feature type="chain" id="PRO_5005641997" description="Carboxypeptidase regulatory-like domain-containing protein" evidence="1">
    <location>
        <begin position="29"/>
        <end position="790"/>
    </location>
</feature>
<proteinExistence type="predicted"/>
<dbReference type="PATRIC" id="fig|1408103.3.peg.2760"/>
<keyword evidence="3" id="KW-1185">Reference proteome</keyword>
<dbReference type="OrthoDB" id="2746625at2"/>
<evidence type="ECO:0008006" key="4">
    <source>
        <dbReference type="Google" id="ProtNLM"/>
    </source>
</evidence>
<name>A0A0M2SYN6_9BACI</name>
<organism evidence="2 3">
    <name type="scientific">Mesobacillus campisalis</name>
    <dbReference type="NCBI Taxonomy" id="1408103"/>
    <lineage>
        <taxon>Bacteria</taxon>
        <taxon>Bacillati</taxon>
        <taxon>Bacillota</taxon>
        <taxon>Bacilli</taxon>
        <taxon>Bacillales</taxon>
        <taxon>Bacillaceae</taxon>
        <taxon>Mesobacillus</taxon>
    </lineage>
</organism>
<reference evidence="2 3" key="1">
    <citation type="submission" date="2015-04" db="EMBL/GenBank/DDBJ databases">
        <title>Taxonomic description and genome sequence of Bacillus campisalis sp. nov., a novel member of the genus Bacillus isolated from solar saltern.</title>
        <authorList>
            <person name="Mathan Kumar R."/>
            <person name="Kaur G."/>
            <person name="Kumar A."/>
            <person name="Singh N.K."/>
            <person name="Kaur N."/>
            <person name="Kumar N."/>
            <person name="Mayilraj S."/>
        </authorList>
    </citation>
    <scope>NUCLEOTIDE SEQUENCE [LARGE SCALE GENOMIC DNA]</scope>
    <source>
        <strain evidence="2 3">SA2-6</strain>
    </source>
</reference>
<sequence length="790" mass="86577">MGKKLLYMFFLIAFVASSLLGGIQPAAAHEMKGEKGNKGKGFEATVKDGPLVLKNTPLLISEKGRNSDVKFVVTDSRGSFKTSLADGAYAIKGLKSKENTWHSTNTSFSVSGGKVASKNKEITILKKEKSKGKQKSSFNLSGTLTEGDKGLKGTLILSKLTGDYEEKIYTVSSNRNGQFSASLPDGEYYVHGIETDGGFYRYEMFFSVEGKAVVVEGEKLGALNISLPVSAYTGKASDSSNPLSDAGIVLEKLLSDEEWDTEFIQYATTSKKGEFALRELNDGAYALSIYHDTFEAWQVVKFTVEDGKIFVNGKEVAHLAFKVPELTLKGTLLDGKKPVGNAGLNIEGESADGEYIHSYVSADKNGNFQYRLPDGSYTIFSVDEANRSTYINIPFEIAGGKIVHEGKAIKSLTVALPPVTFNGKLVDGGTSLEGTVYVEKMSEEGYYDSYDAWTDENGSFSMRLSDGKYKIAGGFLFEDGEDFSLSTEFEIVGGKLYVDGKRLSLLEVQVPPVTLQGIVLDGGQPINGGEMEISSADRNHYYWKSIREDGSFSMRLADGDYNVETIYLMEEGSSTFINMSFSIKDGKLFSGGEFLESLQISLPGVTLTGTLSEEGNPVMGELSIMEINKADYPVSVWGVTNEDGKFSFRLPDGDYMIEHIFLFDGTQFAPNTEFSIQDGSLYVNGVPADSLDFVVPPVTLYGIVTRNGQTLAEGNVNVISSNEEYNSYQSSWIHEDGTYRFRLDDGDYQILSIETYPDYEPIFLKKDFSIQSGRIVVDGKEVESLDINLP</sequence>
<evidence type="ECO:0000313" key="2">
    <source>
        <dbReference type="EMBL" id="KKK37730.1"/>
    </source>
</evidence>
<evidence type="ECO:0000313" key="3">
    <source>
        <dbReference type="Proteomes" id="UP000034166"/>
    </source>
</evidence>
<dbReference type="AlphaFoldDB" id="A0A0M2SYN6"/>
<keyword evidence="1" id="KW-0732">Signal</keyword>
<evidence type="ECO:0000256" key="1">
    <source>
        <dbReference type="SAM" id="SignalP"/>
    </source>
</evidence>
<dbReference type="Proteomes" id="UP000034166">
    <property type="component" value="Unassembled WGS sequence"/>
</dbReference>
<dbReference type="EMBL" id="LAYY01000012">
    <property type="protein sequence ID" value="KKK37730.1"/>
    <property type="molecule type" value="Genomic_DNA"/>
</dbReference>
<dbReference type="RefSeq" id="WP_046524068.1">
    <property type="nucleotide sequence ID" value="NZ_LAYY01000012.1"/>
</dbReference>
<protein>
    <recommendedName>
        <fullName evidence="4">Carboxypeptidase regulatory-like domain-containing protein</fullName>
    </recommendedName>
</protein>
<feature type="signal peptide" evidence="1">
    <location>
        <begin position="1"/>
        <end position="28"/>
    </location>
</feature>